<dbReference type="InterPro" id="IPR042098">
    <property type="entry name" value="TauD-like_sf"/>
</dbReference>
<dbReference type="OrthoDB" id="581608at2"/>
<dbReference type="EMBL" id="QANS01000002">
    <property type="protein sequence ID" value="PTU31890.1"/>
    <property type="molecule type" value="Genomic_DNA"/>
</dbReference>
<reference evidence="7 8" key="1">
    <citation type="submission" date="2018-04" db="EMBL/GenBank/DDBJ databases">
        <title>Novel species isolated from glacier.</title>
        <authorList>
            <person name="Liu Q."/>
            <person name="Xin Y.-H."/>
        </authorList>
    </citation>
    <scope>NUCLEOTIDE SEQUENCE [LARGE SCALE GENOMIC DNA]</scope>
    <source>
        <strain evidence="7 8">GT1R17</strain>
    </source>
</reference>
<dbReference type="AlphaFoldDB" id="A0A2T5MH50"/>
<evidence type="ECO:0000313" key="8">
    <source>
        <dbReference type="Proteomes" id="UP000244248"/>
    </source>
</evidence>
<comment type="similarity">
    <text evidence="1">Belongs to the TfdA dioxygenase family.</text>
</comment>
<evidence type="ECO:0000256" key="1">
    <source>
        <dbReference type="ARBA" id="ARBA00005896"/>
    </source>
</evidence>
<accession>A0A2T5MH50</accession>
<dbReference type="InterPro" id="IPR003819">
    <property type="entry name" value="TauD/TfdA-like"/>
</dbReference>
<dbReference type="GO" id="GO:0016706">
    <property type="term" value="F:2-oxoglutarate-dependent dioxygenase activity"/>
    <property type="evidence" value="ECO:0007669"/>
    <property type="project" value="UniProtKB-ARBA"/>
</dbReference>
<dbReference type="PANTHER" id="PTHR43779">
    <property type="entry name" value="DIOXYGENASE RV0097-RELATED"/>
    <property type="match status" value="1"/>
</dbReference>
<sequence length="270" mass="30470">MAFEAVNLKDHIGTEIRTDKKSLLTPEIAQKVRQLLIQRGVLVFKELQLSDEEQLQLSRLMGTLREEGEKGIFKVTLDRTANARADYLKGSFLWHIDGTHDTVPVFASLLSARKLSATGGQTEFANSYIAYDELSEAMKKKIAGLRVLHSVEVSMLRADIEPTPSNLADWRRLPDKTHNLVWTHKSGRKSLVIGCHAASVEGMEQAEGEQLIAELLAWTTQPKFMYRHEWSPGDMLIWDNTGVLHRAEPYPLDSGRMMHRTTLMGEEGFA</sequence>
<evidence type="ECO:0000256" key="4">
    <source>
        <dbReference type="ARBA" id="ARBA00023002"/>
    </source>
</evidence>
<name>A0A2T5MH50_9GAMM</name>
<keyword evidence="2" id="KW-0479">Metal-binding</keyword>
<gene>
    <name evidence="7" type="ORF">CJD38_04170</name>
</gene>
<evidence type="ECO:0000256" key="2">
    <source>
        <dbReference type="ARBA" id="ARBA00022723"/>
    </source>
</evidence>
<dbReference type="Pfam" id="PF02668">
    <property type="entry name" value="TauD"/>
    <property type="match status" value="1"/>
</dbReference>
<dbReference type="SUPFAM" id="SSF51197">
    <property type="entry name" value="Clavaminate synthase-like"/>
    <property type="match status" value="1"/>
</dbReference>
<dbReference type="PANTHER" id="PTHR43779:SF3">
    <property type="entry name" value="(3R)-3-[(CARBOXYMETHYL)AMINO]FATTY ACID OXYGENASE_DECARBOXYLASE"/>
    <property type="match status" value="1"/>
</dbReference>
<feature type="domain" description="TauD/TfdA-like" evidence="6">
    <location>
        <begin position="8"/>
        <end position="262"/>
    </location>
</feature>
<protein>
    <submittedName>
        <fullName evidence="7">Taurine catabolism dioxygenase</fullName>
    </submittedName>
</protein>
<evidence type="ECO:0000313" key="7">
    <source>
        <dbReference type="EMBL" id="PTU31890.1"/>
    </source>
</evidence>
<dbReference type="RefSeq" id="WP_107939080.1">
    <property type="nucleotide sequence ID" value="NZ_QANS01000002.1"/>
</dbReference>
<keyword evidence="8" id="KW-1185">Reference proteome</keyword>
<dbReference type="Proteomes" id="UP000244248">
    <property type="component" value="Unassembled WGS sequence"/>
</dbReference>
<keyword evidence="5" id="KW-0408">Iron</keyword>
<evidence type="ECO:0000256" key="3">
    <source>
        <dbReference type="ARBA" id="ARBA00022964"/>
    </source>
</evidence>
<dbReference type="InterPro" id="IPR051178">
    <property type="entry name" value="TfdA_dioxygenase"/>
</dbReference>
<keyword evidence="4" id="KW-0560">Oxidoreductase</keyword>
<organism evidence="7 8">
    <name type="scientific">Stenotrophobium rhamnosiphilum</name>
    <dbReference type="NCBI Taxonomy" id="2029166"/>
    <lineage>
        <taxon>Bacteria</taxon>
        <taxon>Pseudomonadati</taxon>
        <taxon>Pseudomonadota</taxon>
        <taxon>Gammaproteobacteria</taxon>
        <taxon>Nevskiales</taxon>
        <taxon>Nevskiaceae</taxon>
        <taxon>Stenotrophobium</taxon>
    </lineage>
</organism>
<evidence type="ECO:0000259" key="6">
    <source>
        <dbReference type="Pfam" id="PF02668"/>
    </source>
</evidence>
<proteinExistence type="inferred from homology"/>
<keyword evidence="3 7" id="KW-0223">Dioxygenase</keyword>
<dbReference type="Gene3D" id="3.60.130.10">
    <property type="entry name" value="Clavaminate synthase-like"/>
    <property type="match status" value="1"/>
</dbReference>
<dbReference type="GO" id="GO:0046872">
    <property type="term" value="F:metal ion binding"/>
    <property type="evidence" value="ECO:0007669"/>
    <property type="project" value="UniProtKB-KW"/>
</dbReference>
<comment type="caution">
    <text evidence="7">The sequence shown here is derived from an EMBL/GenBank/DDBJ whole genome shotgun (WGS) entry which is preliminary data.</text>
</comment>
<evidence type="ECO:0000256" key="5">
    <source>
        <dbReference type="ARBA" id="ARBA00023004"/>
    </source>
</evidence>